<evidence type="ECO:0000313" key="22">
    <source>
        <dbReference type="EMBL" id="PQQ02223.1"/>
    </source>
</evidence>
<comment type="subcellular location">
    <subcellularLocation>
        <location evidence="1">Membrane</location>
        <topology evidence="1">Single-pass type I membrane protein</topology>
    </subcellularLocation>
</comment>
<dbReference type="Gene3D" id="3.30.200.20">
    <property type="entry name" value="Phosphorylase Kinase, domain 1"/>
    <property type="match status" value="1"/>
</dbReference>
<gene>
    <name evidence="22" type="ORF">Pyn_12135</name>
</gene>
<keyword evidence="9 22" id="KW-0418">Kinase</keyword>
<keyword evidence="15" id="KW-0325">Glycoprotein</keyword>
<evidence type="ECO:0000256" key="16">
    <source>
        <dbReference type="ARBA" id="ARBA00047899"/>
    </source>
</evidence>
<keyword evidence="4" id="KW-0245">EGF-like domain</keyword>
<dbReference type="GO" id="GO:0004674">
    <property type="term" value="F:protein serine/threonine kinase activity"/>
    <property type="evidence" value="ECO:0007669"/>
    <property type="project" value="UniProtKB-KW"/>
</dbReference>
<evidence type="ECO:0000256" key="15">
    <source>
        <dbReference type="ARBA" id="ARBA00023180"/>
    </source>
</evidence>
<dbReference type="EMBL" id="PJQY01001487">
    <property type="protein sequence ID" value="PQQ02223.1"/>
    <property type="molecule type" value="Genomic_DNA"/>
</dbReference>
<evidence type="ECO:0000256" key="14">
    <source>
        <dbReference type="ARBA" id="ARBA00023170"/>
    </source>
</evidence>
<feature type="binding site" evidence="18">
    <location>
        <position position="327"/>
    </location>
    <ligand>
        <name>ATP</name>
        <dbReference type="ChEBI" id="CHEBI:30616"/>
    </ligand>
</feature>
<evidence type="ECO:0000256" key="3">
    <source>
        <dbReference type="ARBA" id="ARBA00022527"/>
    </source>
</evidence>
<protein>
    <recommendedName>
        <fullName evidence="2">non-specific serine/threonine protein kinase</fullName>
        <ecNumber evidence="2">2.7.11.1</ecNumber>
    </recommendedName>
</protein>
<organism evidence="22 23">
    <name type="scientific">Prunus yedoensis var. nudiflora</name>
    <dbReference type="NCBI Taxonomy" id="2094558"/>
    <lineage>
        <taxon>Eukaryota</taxon>
        <taxon>Viridiplantae</taxon>
        <taxon>Streptophyta</taxon>
        <taxon>Embryophyta</taxon>
        <taxon>Tracheophyta</taxon>
        <taxon>Spermatophyta</taxon>
        <taxon>Magnoliopsida</taxon>
        <taxon>eudicotyledons</taxon>
        <taxon>Gunneridae</taxon>
        <taxon>Pentapetalae</taxon>
        <taxon>rosids</taxon>
        <taxon>fabids</taxon>
        <taxon>Rosales</taxon>
        <taxon>Rosaceae</taxon>
        <taxon>Amygdaloideae</taxon>
        <taxon>Amygdaleae</taxon>
        <taxon>Prunus</taxon>
    </lineage>
</organism>
<dbReference type="InterPro" id="IPR017441">
    <property type="entry name" value="Protein_kinase_ATP_BS"/>
</dbReference>
<evidence type="ECO:0000256" key="6">
    <source>
        <dbReference type="ARBA" id="ARBA00022692"/>
    </source>
</evidence>
<evidence type="ECO:0000256" key="19">
    <source>
        <dbReference type="SAM" id="Phobius"/>
    </source>
</evidence>
<name>A0A314Y7K0_PRUYE</name>
<evidence type="ECO:0000256" key="11">
    <source>
        <dbReference type="ARBA" id="ARBA00022989"/>
    </source>
</evidence>
<keyword evidence="13" id="KW-1015">Disulfide bond</keyword>
<dbReference type="GO" id="GO:0005524">
    <property type="term" value="F:ATP binding"/>
    <property type="evidence" value="ECO:0007669"/>
    <property type="project" value="UniProtKB-UniRule"/>
</dbReference>
<keyword evidence="12 19" id="KW-0472">Membrane</keyword>
<dbReference type="FunFam" id="3.30.200.20:FF:000059">
    <property type="entry name" value="S-receptor-like serine/threonine-protein kinase"/>
    <property type="match status" value="1"/>
</dbReference>
<evidence type="ECO:0000256" key="2">
    <source>
        <dbReference type="ARBA" id="ARBA00012513"/>
    </source>
</evidence>
<dbReference type="Gene3D" id="2.90.10.10">
    <property type="entry name" value="Bulb-type lectin domain"/>
    <property type="match status" value="1"/>
</dbReference>
<feature type="domain" description="Protein kinase" evidence="20">
    <location>
        <begin position="298"/>
        <end position="372"/>
    </location>
</feature>
<dbReference type="PROSITE" id="PS00107">
    <property type="entry name" value="PROTEIN_KINASE_ATP"/>
    <property type="match status" value="1"/>
</dbReference>
<evidence type="ECO:0000256" key="5">
    <source>
        <dbReference type="ARBA" id="ARBA00022679"/>
    </source>
</evidence>
<evidence type="ECO:0000313" key="23">
    <source>
        <dbReference type="Proteomes" id="UP000250321"/>
    </source>
</evidence>
<evidence type="ECO:0000256" key="10">
    <source>
        <dbReference type="ARBA" id="ARBA00022840"/>
    </source>
</evidence>
<keyword evidence="7" id="KW-0732">Signal</keyword>
<dbReference type="AlphaFoldDB" id="A0A314Y7K0"/>
<sequence length="372" mass="42589">MQADGNLVLYSGNRENMPADWSSQTSGQPTLQLYLNVTGRLVLINSTNSEESDLNELYYDESSKTDYKRGTIYRATIDVDGNFRLYSHEYDESTGKFQPSLTWWQALGDPCDVKGFCGLNNYCTLYDNQPNYLFLPGTDYTNSDQRTCLRNYTKVECNDWKENTSSYHMSTMGNMALEDIPYYEVRMQTVKECSRDPKESNTVVFKIGNNHNNTNLVIPLNPITTVVTDKKVIEKILVLTLALIVFSCEALAVSGFYIFKIRLLRYKRLTEINGDLGLADEELTLRAFSYNELRRATNGFKEELGKGSFGAVYKGALNKGKKIIAVKRLEKLVEEGEREFRAEMQVIRRTHHKNLVRLLGYSAEDSKRLLVF</sequence>
<dbReference type="InterPro" id="IPR000719">
    <property type="entry name" value="Prot_kinase_dom"/>
</dbReference>
<keyword evidence="14 22" id="KW-0675">Receptor</keyword>
<keyword evidence="22" id="KW-0430">Lectin</keyword>
<dbReference type="InterPro" id="IPR036426">
    <property type="entry name" value="Bulb-type_lectin_dom_sf"/>
</dbReference>
<proteinExistence type="predicted"/>
<dbReference type="PANTHER" id="PTHR47976:SF27">
    <property type="entry name" value="RECEPTOR-LIKE SERINE_THREONINE-PROTEIN KINASE"/>
    <property type="match status" value="1"/>
</dbReference>
<accession>A0A314Y7K0</accession>
<dbReference type="InterPro" id="IPR001480">
    <property type="entry name" value="Bulb-type_lectin_dom"/>
</dbReference>
<keyword evidence="5" id="KW-0808">Transferase</keyword>
<dbReference type="GO" id="GO:0016020">
    <property type="term" value="C:membrane"/>
    <property type="evidence" value="ECO:0007669"/>
    <property type="project" value="UniProtKB-SubCell"/>
</dbReference>
<feature type="domain" description="Bulb-type lectin" evidence="21">
    <location>
        <begin position="1"/>
        <end position="56"/>
    </location>
</feature>
<evidence type="ECO:0000256" key="18">
    <source>
        <dbReference type="PROSITE-ProRule" id="PRU10141"/>
    </source>
</evidence>
<keyword evidence="23" id="KW-1185">Reference proteome</keyword>
<dbReference type="Pfam" id="PF07714">
    <property type="entry name" value="PK_Tyr_Ser-Thr"/>
    <property type="match status" value="1"/>
</dbReference>
<dbReference type="EC" id="2.7.11.1" evidence="2"/>
<dbReference type="InterPro" id="IPR001245">
    <property type="entry name" value="Ser-Thr/Tyr_kinase_cat_dom"/>
</dbReference>
<evidence type="ECO:0000256" key="7">
    <source>
        <dbReference type="ARBA" id="ARBA00022729"/>
    </source>
</evidence>
<comment type="caution">
    <text evidence="22">The sequence shown here is derived from an EMBL/GenBank/DDBJ whole genome shotgun (WGS) entry which is preliminary data.</text>
</comment>
<dbReference type="OrthoDB" id="1668230at2759"/>
<keyword evidence="10 18" id="KW-0067">ATP-binding</keyword>
<feature type="transmembrane region" description="Helical" evidence="19">
    <location>
        <begin position="236"/>
        <end position="259"/>
    </location>
</feature>
<evidence type="ECO:0000256" key="9">
    <source>
        <dbReference type="ARBA" id="ARBA00022777"/>
    </source>
</evidence>
<comment type="catalytic activity">
    <reaction evidence="16">
        <text>L-threonyl-[protein] + ATP = O-phospho-L-threonyl-[protein] + ADP + H(+)</text>
        <dbReference type="Rhea" id="RHEA:46608"/>
        <dbReference type="Rhea" id="RHEA-COMP:11060"/>
        <dbReference type="Rhea" id="RHEA-COMP:11605"/>
        <dbReference type="ChEBI" id="CHEBI:15378"/>
        <dbReference type="ChEBI" id="CHEBI:30013"/>
        <dbReference type="ChEBI" id="CHEBI:30616"/>
        <dbReference type="ChEBI" id="CHEBI:61977"/>
        <dbReference type="ChEBI" id="CHEBI:456216"/>
        <dbReference type="EC" id="2.7.11.1"/>
    </reaction>
</comment>
<keyword evidence="11 19" id="KW-1133">Transmembrane helix</keyword>
<dbReference type="InterPro" id="IPR011009">
    <property type="entry name" value="Kinase-like_dom_sf"/>
</dbReference>
<keyword evidence="3" id="KW-0723">Serine/threonine-protein kinase</keyword>
<dbReference type="PROSITE" id="PS50927">
    <property type="entry name" value="BULB_LECTIN"/>
    <property type="match status" value="1"/>
</dbReference>
<dbReference type="STRING" id="2094558.A0A314Y7K0"/>
<reference evidence="22 23" key="1">
    <citation type="submission" date="2018-02" db="EMBL/GenBank/DDBJ databases">
        <title>Draft genome of wild Prunus yedoensis var. nudiflora.</title>
        <authorList>
            <person name="Baek S."/>
            <person name="Kim J.-H."/>
            <person name="Choi K."/>
            <person name="Kim G.-B."/>
            <person name="Cho A."/>
            <person name="Jang H."/>
            <person name="Shin C.-H."/>
            <person name="Yu H.-J."/>
            <person name="Mun J.-H."/>
        </authorList>
    </citation>
    <scope>NUCLEOTIDE SEQUENCE [LARGE SCALE GENOMIC DNA]</scope>
    <source>
        <strain evidence="23">cv. Jeju island</strain>
        <tissue evidence="22">Leaf</tissue>
    </source>
</reference>
<evidence type="ECO:0000256" key="4">
    <source>
        <dbReference type="ARBA" id="ARBA00022536"/>
    </source>
</evidence>
<evidence type="ECO:0000256" key="8">
    <source>
        <dbReference type="ARBA" id="ARBA00022741"/>
    </source>
</evidence>
<dbReference type="Proteomes" id="UP000250321">
    <property type="component" value="Unassembled WGS sequence"/>
</dbReference>
<evidence type="ECO:0000256" key="13">
    <source>
        <dbReference type="ARBA" id="ARBA00023157"/>
    </source>
</evidence>
<keyword evidence="6 19" id="KW-0812">Transmembrane</keyword>
<dbReference type="SUPFAM" id="SSF51110">
    <property type="entry name" value="alpha-D-mannose-specific plant lectins"/>
    <property type="match status" value="1"/>
</dbReference>
<evidence type="ECO:0000256" key="17">
    <source>
        <dbReference type="ARBA" id="ARBA00048679"/>
    </source>
</evidence>
<dbReference type="GO" id="GO:0030246">
    <property type="term" value="F:carbohydrate binding"/>
    <property type="evidence" value="ECO:0007669"/>
    <property type="project" value="UniProtKB-KW"/>
</dbReference>
<comment type="catalytic activity">
    <reaction evidence="17">
        <text>L-seryl-[protein] + ATP = O-phospho-L-seryl-[protein] + ADP + H(+)</text>
        <dbReference type="Rhea" id="RHEA:17989"/>
        <dbReference type="Rhea" id="RHEA-COMP:9863"/>
        <dbReference type="Rhea" id="RHEA-COMP:11604"/>
        <dbReference type="ChEBI" id="CHEBI:15378"/>
        <dbReference type="ChEBI" id="CHEBI:29999"/>
        <dbReference type="ChEBI" id="CHEBI:30616"/>
        <dbReference type="ChEBI" id="CHEBI:83421"/>
        <dbReference type="ChEBI" id="CHEBI:456216"/>
        <dbReference type="EC" id="2.7.11.1"/>
    </reaction>
</comment>
<dbReference type="InterPro" id="IPR051343">
    <property type="entry name" value="G-type_lectin_kinases/EP1-like"/>
</dbReference>
<dbReference type="SUPFAM" id="SSF56112">
    <property type="entry name" value="Protein kinase-like (PK-like)"/>
    <property type="match status" value="1"/>
</dbReference>
<evidence type="ECO:0000259" key="21">
    <source>
        <dbReference type="PROSITE" id="PS50927"/>
    </source>
</evidence>
<evidence type="ECO:0000259" key="20">
    <source>
        <dbReference type="PROSITE" id="PS50011"/>
    </source>
</evidence>
<evidence type="ECO:0000256" key="12">
    <source>
        <dbReference type="ARBA" id="ARBA00023136"/>
    </source>
</evidence>
<dbReference type="PROSITE" id="PS50011">
    <property type="entry name" value="PROTEIN_KINASE_DOM"/>
    <property type="match status" value="1"/>
</dbReference>
<keyword evidence="8 18" id="KW-0547">Nucleotide-binding</keyword>
<dbReference type="PANTHER" id="PTHR47976">
    <property type="entry name" value="G-TYPE LECTIN S-RECEPTOR-LIKE SERINE/THREONINE-PROTEIN KINASE SD2-5"/>
    <property type="match status" value="1"/>
</dbReference>
<evidence type="ECO:0000256" key="1">
    <source>
        <dbReference type="ARBA" id="ARBA00004479"/>
    </source>
</evidence>